<organism evidence="5 8">
    <name type="scientific">Didymodactylos carnosus</name>
    <dbReference type="NCBI Taxonomy" id="1234261"/>
    <lineage>
        <taxon>Eukaryota</taxon>
        <taxon>Metazoa</taxon>
        <taxon>Spiralia</taxon>
        <taxon>Gnathifera</taxon>
        <taxon>Rotifera</taxon>
        <taxon>Eurotatoria</taxon>
        <taxon>Bdelloidea</taxon>
        <taxon>Philodinida</taxon>
        <taxon>Philodinidae</taxon>
        <taxon>Didymodactylos</taxon>
    </lineage>
</organism>
<evidence type="ECO:0000313" key="4">
    <source>
        <dbReference type="EMBL" id="CAF1178470.1"/>
    </source>
</evidence>
<dbReference type="EMBL" id="CAJOBA010034664">
    <property type="protein sequence ID" value="CAF3989780.1"/>
    <property type="molecule type" value="Genomic_DNA"/>
</dbReference>
<feature type="coiled-coil region" evidence="1">
    <location>
        <begin position="134"/>
        <end position="172"/>
    </location>
</feature>
<feature type="non-terminal residue" evidence="5">
    <location>
        <position position="1"/>
    </location>
</feature>
<evidence type="ECO:0000313" key="5">
    <source>
        <dbReference type="EMBL" id="CAF1455560.1"/>
    </source>
</evidence>
<feature type="domain" description="DUF4537" evidence="3">
    <location>
        <begin position="2"/>
        <end position="110"/>
    </location>
</feature>
<dbReference type="PANTHER" id="PTHR46785:SF1">
    <property type="entry name" value="VON WILLEBRAND FACTOR A DOMAIN-CONTAINING PROTEIN 3B"/>
    <property type="match status" value="1"/>
</dbReference>
<dbReference type="Proteomes" id="UP000682733">
    <property type="component" value="Unassembled WGS sequence"/>
</dbReference>
<feature type="region of interest" description="Disordered" evidence="2">
    <location>
        <begin position="176"/>
        <end position="225"/>
    </location>
</feature>
<name>A0A815Q041_9BILA</name>
<proteinExistence type="predicted"/>
<dbReference type="Pfam" id="PF15057">
    <property type="entry name" value="DUF4537"/>
    <property type="match status" value="2"/>
</dbReference>
<dbReference type="OrthoDB" id="10021393at2759"/>
<sequence>IIQRTKEGRANVLLDIGFEQELDKQFVIPISGAIAQPSLYINDCVLVRNYEGSVERWLPAIVYVLPHLYSLPPQFYTVQIHSSEIHLINARRNDLMKISRGLYQRICIYIQRVTPPVIIDDNKIVKKSDNEIRLEQIDAKIIALQQKLERMRKDEKKRYKNLEKKIDEQIAIMNDNKNHPSTILPETKSEFSQIPTPTRSPSTTPEIRPQNRSSQITPRSPTPPLTTERIIALGTYVVCRWEDDDGLFYPGEFVLALYSRNVSYWAPGVLIPNRTTKENKDEITVRFYDCKVVQMDMKAKEVIKIPEKKFEQYVDCIIQKEKSIVHQVVVGRKGETKTYMLGTVKERVEDGHHYRIEWYDGTEDIRDISQLYGAFTRQGTFQNKDKVLALDETEYKPATIIQVDKKSLSVQFFDSKREKIIPLEATFQITDEDYYKIIGKSIK</sequence>
<dbReference type="EMBL" id="CAJNOK010013138">
    <property type="protein sequence ID" value="CAF1178470.1"/>
    <property type="molecule type" value="Genomic_DNA"/>
</dbReference>
<dbReference type="EMBL" id="CAJOBC010085161">
    <property type="protein sequence ID" value="CAF4327506.1"/>
    <property type="molecule type" value="Genomic_DNA"/>
</dbReference>
<evidence type="ECO:0000259" key="3">
    <source>
        <dbReference type="Pfam" id="PF15057"/>
    </source>
</evidence>
<reference evidence="5" key="1">
    <citation type="submission" date="2021-02" db="EMBL/GenBank/DDBJ databases">
        <authorList>
            <person name="Nowell W R."/>
        </authorList>
    </citation>
    <scope>NUCLEOTIDE SEQUENCE</scope>
</reference>
<dbReference type="InterPro" id="IPR032770">
    <property type="entry name" value="DUF4537"/>
</dbReference>
<gene>
    <name evidence="5" type="ORF">GPM918_LOCUS34888</name>
    <name evidence="4" type="ORF">OVA965_LOCUS22940</name>
    <name evidence="7" type="ORF">SRO942_LOCUS35602</name>
    <name evidence="6" type="ORF">TMI583_LOCUS23655</name>
</gene>
<protein>
    <recommendedName>
        <fullName evidence="3">DUF4537 domain-containing protein</fullName>
    </recommendedName>
</protein>
<dbReference type="AlphaFoldDB" id="A0A815Q041"/>
<keyword evidence="8" id="KW-1185">Reference proteome</keyword>
<feature type="compositionally biased region" description="Polar residues" evidence="2">
    <location>
        <begin position="210"/>
        <end position="219"/>
    </location>
</feature>
<keyword evidence="1" id="KW-0175">Coiled coil</keyword>
<feature type="compositionally biased region" description="Low complexity" evidence="2">
    <location>
        <begin position="194"/>
        <end position="208"/>
    </location>
</feature>
<dbReference type="Proteomes" id="UP000663829">
    <property type="component" value="Unassembled WGS sequence"/>
</dbReference>
<evidence type="ECO:0000313" key="7">
    <source>
        <dbReference type="EMBL" id="CAF4327506.1"/>
    </source>
</evidence>
<evidence type="ECO:0000256" key="2">
    <source>
        <dbReference type="SAM" id="MobiDB-lite"/>
    </source>
</evidence>
<dbReference type="PANTHER" id="PTHR46785">
    <property type="entry name" value="VON WILLEBRAND FACTOR A DOMAIN-CONTAINING PROTEIN 3B"/>
    <property type="match status" value="1"/>
</dbReference>
<accession>A0A815Q041</accession>
<comment type="caution">
    <text evidence="5">The sequence shown here is derived from an EMBL/GenBank/DDBJ whole genome shotgun (WGS) entry which is preliminary data.</text>
</comment>
<evidence type="ECO:0000256" key="1">
    <source>
        <dbReference type="SAM" id="Coils"/>
    </source>
</evidence>
<dbReference type="Proteomes" id="UP000677228">
    <property type="component" value="Unassembled WGS sequence"/>
</dbReference>
<dbReference type="Proteomes" id="UP000681722">
    <property type="component" value="Unassembled WGS sequence"/>
</dbReference>
<dbReference type="EMBL" id="CAJNOQ010019707">
    <property type="protein sequence ID" value="CAF1455560.1"/>
    <property type="molecule type" value="Genomic_DNA"/>
</dbReference>
<evidence type="ECO:0000313" key="6">
    <source>
        <dbReference type="EMBL" id="CAF3989780.1"/>
    </source>
</evidence>
<evidence type="ECO:0000313" key="8">
    <source>
        <dbReference type="Proteomes" id="UP000663829"/>
    </source>
</evidence>
<feature type="domain" description="DUF4537" evidence="3">
    <location>
        <begin position="327"/>
        <end position="436"/>
    </location>
</feature>